<dbReference type="AlphaFoldDB" id="A0AAF3ECD7"/>
<dbReference type="WBParaSite" id="MBELARI_LOCUS11615">
    <property type="protein sequence ID" value="MBELARI_LOCUS11615"/>
    <property type="gene ID" value="MBELARI_LOCUS11615"/>
</dbReference>
<dbReference type="Proteomes" id="UP000887575">
    <property type="component" value="Unassembled WGS sequence"/>
</dbReference>
<feature type="transmembrane region" description="Helical" evidence="1">
    <location>
        <begin position="162"/>
        <end position="182"/>
    </location>
</feature>
<organism evidence="2 3">
    <name type="scientific">Mesorhabditis belari</name>
    <dbReference type="NCBI Taxonomy" id="2138241"/>
    <lineage>
        <taxon>Eukaryota</taxon>
        <taxon>Metazoa</taxon>
        <taxon>Ecdysozoa</taxon>
        <taxon>Nematoda</taxon>
        <taxon>Chromadorea</taxon>
        <taxon>Rhabditida</taxon>
        <taxon>Rhabditina</taxon>
        <taxon>Rhabditomorpha</taxon>
        <taxon>Rhabditoidea</taxon>
        <taxon>Rhabditidae</taxon>
        <taxon>Mesorhabditinae</taxon>
        <taxon>Mesorhabditis</taxon>
    </lineage>
</organism>
<evidence type="ECO:0000313" key="3">
    <source>
        <dbReference type="WBParaSite" id="MBELARI_LOCUS11615"/>
    </source>
</evidence>
<keyword evidence="1" id="KW-1133">Transmembrane helix</keyword>
<proteinExistence type="predicted"/>
<feature type="transmembrane region" description="Helical" evidence="1">
    <location>
        <begin position="62"/>
        <end position="85"/>
    </location>
</feature>
<feature type="transmembrane region" description="Helical" evidence="1">
    <location>
        <begin position="134"/>
        <end position="156"/>
    </location>
</feature>
<sequence length="196" mass="22639">MSGYENEYETTSEYGDYRSVNRSGSLDSIQKCKIPVSPLPKPPHSCQIQSTTWPKMRKKHKAFIMIFSALFIVVDAVFWSLTHLVKSEGSLEEMFSKSPLETINTIAGTAIFLSYIIFCCIGIYAILFKRRGLLIVFMVYLMIVAISCIPHILYHILNNDPYAKMVIVSIVMVWTLTVFFFLRLHLYYMKLCIKCY</sequence>
<reference evidence="3" key="1">
    <citation type="submission" date="2024-02" db="UniProtKB">
        <authorList>
            <consortium name="WormBaseParasite"/>
        </authorList>
    </citation>
    <scope>IDENTIFICATION</scope>
</reference>
<keyword evidence="1" id="KW-0472">Membrane</keyword>
<feature type="transmembrane region" description="Helical" evidence="1">
    <location>
        <begin position="105"/>
        <end position="127"/>
    </location>
</feature>
<name>A0AAF3ECD7_9BILA</name>
<evidence type="ECO:0000313" key="2">
    <source>
        <dbReference type="Proteomes" id="UP000887575"/>
    </source>
</evidence>
<keyword evidence="1" id="KW-0812">Transmembrane</keyword>
<accession>A0AAF3ECD7</accession>
<evidence type="ECO:0000256" key="1">
    <source>
        <dbReference type="SAM" id="Phobius"/>
    </source>
</evidence>
<protein>
    <submittedName>
        <fullName evidence="3">Uncharacterized protein</fullName>
    </submittedName>
</protein>
<keyword evidence="2" id="KW-1185">Reference proteome</keyword>